<dbReference type="PANTHER" id="PTHR33048">
    <property type="entry name" value="PTH11-LIKE INTEGRAL MEMBRANE PROTEIN (AFU_ORTHOLOGUE AFUA_5G11245)"/>
    <property type="match status" value="1"/>
</dbReference>
<evidence type="ECO:0000256" key="4">
    <source>
        <dbReference type="ARBA" id="ARBA00023136"/>
    </source>
</evidence>
<evidence type="ECO:0000313" key="9">
    <source>
        <dbReference type="EMBL" id="KAF1976827.1"/>
    </source>
</evidence>
<evidence type="ECO:0000256" key="2">
    <source>
        <dbReference type="ARBA" id="ARBA00022692"/>
    </source>
</evidence>
<comment type="subcellular location">
    <subcellularLocation>
        <location evidence="1">Membrane</location>
        <topology evidence="1">Multi-pass membrane protein</topology>
    </subcellularLocation>
</comment>
<dbReference type="OrthoDB" id="444631at2759"/>
<feature type="compositionally biased region" description="Basic and acidic residues" evidence="6">
    <location>
        <begin position="303"/>
        <end position="316"/>
    </location>
</feature>
<evidence type="ECO:0000256" key="5">
    <source>
        <dbReference type="ARBA" id="ARBA00038359"/>
    </source>
</evidence>
<gene>
    <name evidence="9" type="ORF">BU23DRAFT_551265</name>
</gene>
<feature type="transmembrane region" description="Helical" evidence="7">
    <location>
        <begin position="245"/>
        <end position="265"/>
    </location>
</feature>
<keyword evidence="3 7" id="KW-1133">Transmembrane helix</keyword>
<dbReference type="AlphaFoldDB" id="A0A6A5VUB2"/>
<keyword evidence="2 7" id="KW-0812">Transmembrane</keyword>
<accession>A0A6A5VUB2</accession>
<dbReference type="Pfam" id="PF20684">
    <property type="entry name" value="Fung_rhodopsin"/>
    <property type="match status" value="1"/>
</dbReference>
<feature type="transmembrane region" description="Helical" evidence="7">
    <location>
        <begin position="99"/>
        <end position="117"/>
    </location>
</feature>
<evidence type="ECO:0000313" key="10">
    <source>
        <dbReference type="Proteomes" id="UP000800036"/>
    </source>
</evidence>
<feature type="region of interest" description="Disordered" evidence="6">
    <location>
        <begin position="303"/>
        <end position="336"/>
    </location>
</feature>
<evidence type="ECO:0000259" key="8">
    <source>
        <dbReference type="Pfam" id="PF20684"/>
    </source>
</evidence>
<organism evidence="9 10">
    <name type="scientific">Bimuria novae-zelandiae CBS 107.79</name>
    <dbReference type="NCBI Taxonomy" id="1447943"/>
    <lineage>
        <taxon>Eukaryota</taxon>
        <taxon>Fungi</taxon>
        <taxon>Dikarya</taxon>
        <taxon>Ascomycota</taxon>
        <taxon>Pezizomycotina</taxon>
        <taxon>Dothideomycetes</taxon>
        <taxon>Pleosporomycetidae</taxon>
        <taxon>Pleosporales</taxon>
        <taxon>Massarineae</taxon>
        <taxon>Didymosphaeriaceae</taxon>
        <taxon>Bimuria</taxon>
    </lineage>
</organism>
<feature type="transmembrane region" description="Helical" evidence="7">
    <location>
        <begin position="177"/>
        <end position="199"/>
    </location>
</feature>
<evidence type="ECO:0000256" key="7">
    <source>
        <dbReference type="SAM" id="Phobius"/>
    </source>
</evidence>
<dbReference type="EMBL" id="ML976665">
    <property type="protein sequence ID" value="KAF1976827.1"/>
    <property type="molecule type" value="Genomic_DNA"/>
</dbReference>
<keyword evidence="4 7" id="KW-0472">Membrane</keyword>
<evidence type="ECO:0000256" key="3">
    <source>
        <dbReference type="ARBA" id="ARBA00022989"/>
    </source>
</evidence>
<feature type="transmembrane region" description="Helical" evidence="7">
    <location>
        <begin position="12"/>
        <end position="30"/>
    </location>
</feature>
<protein>
    <recommendedName>
        <fullName evidence="8">Rhodopsin domain-containing protein</fullName>
    </recommendedName>
</protein>
<reference evidence="9" key="1">
    <citation type="journal article" date="2020" name="Stud. Mycol.">
        <title>101 Dothideomycetes genomes: a test case for predicting lifestyles and emergence of pathogens.</title>
        <authorList>
            <person name="Haridas S."/>
            <person name="Albert R."/>
            <person name="Binder M."/>
            <person name="Bloem J."/>
            <person name="Labutti K."/>
            <person name="Salamov A."/>
            <person name="Andreopoulos B."/>
            <person name="Baker S."/>
            <person name="Barry K."/>
            <person name="Bills G."/>
            <person name="Bluhm B."/>
            <person name="Cannon C."/>
            <person name="Castanera R."/>
            <person name="Culley D."/>
            <person name="Daum C."/>
            <person name="Ezra D."/>
            <person name="Gonzalez J."/>
            <person name="Henrissat B."/>
            <person name="Kuo A."/>
            <person name="Liang C."/>
            <person name="Lipzen A."/>
            <person name="Lutzoni F."/>
            <person name="Magnuson J."/>
            <person name="Mondo S."/>
            <person name="Nolan M."/>
            <person name="Ohm R."/>
            <person name="Pangilinan J."/>
            <person name="Park H.-J."/>
            <person name="Ramirez L."/>
            <person name="Alfaro M."/>
            <person name="Sun H."/>
            <person name="Tritt A."/>
            <person name="Yoshinaga Y."/>
            <person name="Zwiers L.-H."/>
            <person name="Turgeon B."/>
            <person name="Goodwin S."/>
            <person name="Spatafora J."/>
            <person name="Crous P."/>
            <person name="Grigoriev I."/>
        </authorList>
    </citation>
    <scope>NUCLEOTIDE SEQUENCE</scope>
    <source>
        <strain evidence="9">CBS 107.79</strain>
    </source>
</reference>
<dbReference type="InterPro" id="IPR052337">
    <property type="entry name" value="SAT4-like"/>
</dbReference>
<dbReference type="GO" id="GO:0016020">
    <property type="term" value="C:membrane"/>
    <property type="evidence" value="ECO:0007669"/>
    <property type="project" value="UniProtKB-SubCell"/>
</dbReference>
<dbReference type="Proteomes" id="UP000800036">
    <property type="component" value="Unassembled WGS sequence"/>
</dbReference>
<keyword evidence="10" id="KW-1185">Reference proteome</keyword>
<feature type="transmembrane region" description="Helical" evidence="7">
    <location>
        <begin position="129"/>
        <end position="150"/>
    </location>
</feature>
<feature type="domain" description="Rhodopsin" evidence="8">
    <location>
        <begin position="27"/>
        <end position="269"/>
    </location>
</feature>
<feature type="transmembrane region" description="Helical" evidence="7">
    <location>
        <begin position="42"/>
        <end position="62"/>
    </location>
</feature>
<proteinExistence type="inferred from homology"/>
<dbReference type="InterPro" id="IPR049326">
    <property type="entry name" value="Rhodopsin_dom_fungi"/>
</dbReference>
<dbReference type="PANTHER" id="PTHR33048:SF18">
    <property type="entry name" value="INTEGRAL MEMBRANE PROTEIN"/>
    <property type="match status" value="1"/>
</dbReference>
<name>A0A6A5VUB2_9PLEO</name>
<evidence type="ECO:0000256" key="1">
    <source>
        <dbReference type="ARBA" id="ARBA00004141"/>
    </source>
</evidence>
<feature type="transmembrane region" description="Helical" evidence="7">
    <location>
        <begin position="211"/>
        <end position="233"/>
    </location>
</feature>
<evidence type="ECO:0000256" key="6">
    <source>
        <dbReference type="SAM" id="MobiDB-lite"/>
    </source>
</evidence>
<sequence length="336" mass="37922">MHTLQLGEVIATAWSLTILALLTTLGRFAIHWHRRQRIAWDDFFNGLAMVFLLAFTGTYQVYGPADYTKQLFAMGLIKEDEVIQSDRKRDARYNAANTLLFWCAIYAAKASFLALYWHVFAFSTKFRIAWAATTAYIPASFAVTFMWSFFLCGDPKYFPDTQPYCHENAPARVGPMLAGWCALDLIGDILLAALPLAMLRPLLMKTSQKMELAVIFLLVVINMVMTILRTVYSVDINLARFPDQNILWCFLQVSVAVIVCALPCYRGILMRTKSKSLPGGDQNSSEAEFADIWQRYLISIGEHKDGSRTDPEKVIEAGDFSGPSGTRTRVSEDFRS</sequence>
<comment type="similarity">
    <text evidence="5">Belongs to the SAT4 family.</text>
</comment>